<feature type="region of interest" description="Disordered" evidence="1">
    <location>
        <begin position="134"/>
        <end position="157"/>
    </location>
</feature>
<name>A0A024FVD3_9STRA</name>
<dbReference type="PROSITE" id="PS50211">
    <property type="entry name" value="DENN"/>
    <property type="match status" value="1"/>
</dbReference>
<sequence length="1212" mass="139708">MEKDTSLSESDLLHDTEESRLQYRSRSVSHDHFLQNEAITNHQESRSINKLNTCADTTQISDELHHKLYTNNTKSSFYMIPPAPTRSVSATTLYEQNGRNNNVILSEKVFRSDGKVNAKDTFDAADYFIESMKRSSRTNNESESSSCLNPNPPIPADGMVSPEEVIRDSIASTRNTLIYTDSDDFARSRRSDNSAYSFSFSAPRSTFRRSTISEQMLRETEQFEPERELSFDELSNALRLKHQEHEQSIEMTSIKKEEDKVKQEHARYRWAQHMKLKARNLLFNPTPSSPWNDNGSANESNKLSRHSEDKVICAPKELKLNSIQGKGRIVTVASLAPSAPSSIPALAKWMQEQYQSNIMNKRFPFGMHPSAGVTTSYNETPMKLISIEEIVSNPQMMRYYAASFSNPTHQSKLFFLCSFHEYRHFWCTLRVNYLETQKSLRRLPTATPRSLEMSVFQPFGKDDVLLLRTYGVKIAQKYLAKNAQFHIGAEFVTSDLLRRMKRNIAAGGEDALHAFDVVVTRVKHYLMKTFPKFRQTELYTDMLKRVPREVIYLEDILMNHRFANFFWIFLFPHHYHREIALWLDIEYEFKPAYRRYASLMRSREKENENKEQVDYHCRGLVRYIVQKYYKGDLEMQGLERSLTRTYAKLQQEQDSIMERFGTKHLELYHRFLTSRAYAEFSLYHKVPPSTSDASSMDDFQRLATLLLDYGLRAHTWPAEMSRFNCKIYEPSGLGSGQEIDPITGIMTFEAIEDLIDQQHTTKFQMQIVQHYRADTPEVHALDKMFESFLVPWSRDPFDVLSTGESRPSPIAYNFRVGDSSSSTALNAACLVMHKQSSASICRNGISKCHWVPYGICITSKFPLVDTLRERITEAFEVVVERDVLKTTKSSKESNLASVEHKNREKVSHELDPKLVAKLARSMRVENEKQMHVTRYMKSFSSQPKVLSSLPKSSPLSVIPSLDYSVRPLFDLLDISTLILVFSAILLESRVLFISSYFSVLFKAAEIAKALIYPLLWPHIYVPVLPRRMLQYLECPTPFIFGVNKSWLDDAMMRDLLAEDILIIDLDIGRAVGHGATSILKLPSSTIKSLRKGLYEQLKPSVTKSDHIFAHQFPARLSVFPEYAIRALFQVTVLDLIRDFGYHRFVWKDERSNAQMIFFDEASYLAGSPPEKREFLTSLIATQAVSEFVVSFTGFEYLMHSETNKTLGKAQTR</sequence>
<dbReference type="InterPro" id="IPR044926">
    <property type="entry name" value="RGS_subdomain_2"/>
</dbReference>
<comment type="caution">
    <text evidence="3">The sequence shown here is derived from an EMBL/GenBank/DDBJ whole genome shotgun (WGS) entry which is preliminary data.</text>
</comment>
<evidence type="ECO:0000313" key="4">
    <source>
        <dbReference type="EMBL" id="CCI45825.1"/>
    </source>
</evidence>
<dbReference type="InParanoid" id="A0A024FVD3"/>
<dbReference type="PANTHER" id="PTHR12296">
    <property type="entry name" value="DENN DOMAIN-CONTAINING PROTEIN 4"/>
    <property type="match status" value="1"/>
</dbReference>
<dbReference type="SMART" id="SM00799">
    <property type="entry name" value="DENN"/>
    <property type="match status" value="1"/>
</dbReference>
<dbReference type="Gene3D" id="1.10.167.10">
    <property type="entry name" value="Regulator of G-protein Signalling 4, domain 2"/>
    <property type="match status" value="1"/>
</dbReference>
<dbReference type="OrthoDB" id="206724at2759"/>
<gene>
    <name evidence="4" type="ORF">BN9_067350</name>
    <name evidence="3" type="ORF">BN9_118930</name>
</gene>
<feature type="domain" description="UDENN" evidence="2">
    <location>
        <begin position="749"/>
        <end position="1199"/>
    </location>
</feature>
<organism evidence="3 5">
    <name type="scientific">Albugo candida</name>
    <dbReference type="NCBI Taxonomy" id="65357"/>
    <lineage>
        <taxon>Eukaryota</taxon>
        <taxon>Sar</taxon>
        <taxon>Stramenopiles</taxon>
        <taxon>Oomycota</taxon>
        <taxon>Peronosporomycetes</taxon>
        <taxon>Albuginales</taxon>
        <taxon>Albuginaceae</taxon>
        <taxon>Albugo</taxon>
    </lineage>
</organism>
<dbReference type="InterPro" id="IPR001194">
    <property type="entry name" value="cDENN_dom"/>
</dbReference>
<dbReference type="AlphaFoldDB" id="A0A024FVD3"/>
<evidence type="ECO:0000313" key="5">
    <source>
        <dbReference type="Proteomes" id="UP000053237"/>
    </source>
</evidence>
<dbReference type="Pfam" id="PF02141">
    <property type="entry name" value="DENN"/>
    <property type="match status" value="1"/>
</dbReference>
<dbReference type="Gene3D" id="3.40.50.11500">
    <property type="match status" value="1"/>
</dbReference>
<evidence type="ECO:0000313" key="3">
    <source>
        <dbReference type="EMBL" id="CCI10882.1"/>
    </source>
</evidence>
<dbReference type="SUPFAM" id="SSF48097">
    <property type="entry name" value="Regulator of G-protein signaling, RGS"/>
    <property type="match status" value="1"/>
</dbReference>
<accession>A0A024FVD3</accession>
<dbReference type="InterPro" id="IPR037516">
    <property type="entry name" value="Tripartite_DENN"/>
</dbReference>
<proteinExistence type="predicted"/>
<protein>
    <recommendedName>
        <fullName evidence="2">UDENN domain-containing protein</fullName>
    </recommendedName>
</protein>
<evidence type="ECO:0000259" key="2">
    <source>
        <dbReference type="PROSITE" id="PS50211"/>
    </source>
</evidence>
<dbReference type="GO" id="GO:0032483">
    <property type="term" value="P:regulation of Rab protein signal transduction"/>
    <property type="evidence" value="ECO:0007669"/>
    <property type="project" value="TreeGrafter"/>
</dbReference>
<evidence type="ECO:0000256" key="1">
    <source>
        <dbReference type="SAM" id="MobiDB-lite"/>
    </source>
</evidence>
<dbReference type="EMBL" id="CAIX01000109">
    <property type="protein sequence ID" value="CCI45825.1"/>
    <property type="molecule type" value="Genomic_DNA"/>
</dbReference>
<dbReference type="GO" id="GO:0031410">
    <property type="term" value="C:cytoplasmic vesicle"/>
    <property type="evidence" value="ECO:0007669"/>
    <property type="project" value="TreeGrafter"/>
</dbReference>
<feature type="region of interest" description="Disordered" evidence="1">
    <location>
        <begin position="285"/>
        <end position="307"/>
    </location>
</feature>
<feature type="compositionally biased region" description="Low complexity" evidence="1">
    <location>
        <begin position="137"/>
        <end position="146"/>
    </location>
</feature>
<dbReference type="InterPro" id="IPR051696">
    <property type="entry name" value="DENN_Domain_GEFs"/>
</dbReference>
<keyword evidence="5" id="KW-1185">Reference proteome</keyword>
<dbReference type="PANTHER" id="PTHR12296:SF21">
    <property type="entry name" value="DENN DOMAIN-CONTAINING PROTEIN 3"/>
    <property type="match status" value="1"/>
</dbReference>
<dbReference type="STRING" id="65357.A0A024FVD3"/>
<dbReference type="InterPro" id="IPR036305">
    <property type="entry name" value="RGS_sf"/>
</dbReference>
<dbReference type="Proteomes" id="UP000053237">
    <property type="component" value="Unassembled WGS sequence"/>
</dbReference>
<feature type="compositionally biased region" description="Polar residues" evidence="1">
    <location>
        <begin position="285"/>
        <end position="301"/>
    </location>
</feature>
<dbReference type="EMBL" id="CAIX01000435">
    <property type="protein sequence ID" value="CCI10882.1"/>
    <property type="molecule type" value="Genomic_DNA"/>
</dbReference>
<dbReference type="InterPro" id="IPR043153">
    <property type="entry name" value="DENN_C"/>
</dbReference>
<reference evidence="3 5" key="1">
    <citation type="submission" date="2012-05" db="EMBL/GenBank/DDBJ databases">
        <title>Recombination and specialization in a pathogen metapopulation.</title>
        <authorList>
            <person name="Gardiner A."/>
            <person name="Kemen E."/>
            <person name="Schultz-Larsen T."/>
            <person name="MacLean D."/>
            <person name="Van Oosterhout C."/>
            <person name="Jones J.D.G."/>
        </authorList>
    </citation>
    <scope>NUCLEOTIDE SEQUENCE [LARGE SCALE GENOMIC DNA]</scope>
    <source>
        <strain evidence="3 5">Ac Nc2</strain>
    </source>
</reference>